<organism evidence="3 4">
    <name type="scientific">Terrimonas ginsenosidimutans</name>
    <dbReference type="NCBI Taxonomy" id="2908004"/>
    <lineage>
        <taxon>Bacteria</taxon>
        <taxon>Pseudomonadati</taxon>
        <taxon>Bacteroidota</taxon>
        <taxon>Chitinophagia</taxon>
        <taxon>Chitinophagales</taxon>
        <taxon>Chitinophagaceae</taxon>
        <taxon>Terrimonas</taxon>
    </lineage>
</organism>
<evidence type="ECO:0000313" key="3">
    <source>
        <dbReference type="EMBL" id="MCG2615568.1"/>
    </source>
</evidence>
<dbReference type="SUPFAM" id="SSF55729">
    <property type="entry name" value="Acyl-CoA N-acyltransferases (Nat)"/>
    <property type="match status" value="1"/>
</dbReference>
<dbReference type="PROSITE" id="PS51186">
    <property type="entry name" value="GNAT"/>
    <property type="match status" value="1"/>
</dbReference>
<sequence length="161" mass="17700">MTNITIRPIQPSDNAPLAIIIRRALEEFGANHPGTVYYDASTDALYELFQEKGSAYFVALSDNEVVGGGGIFPTEGLPAGTCELVKMYLRKEARGTGLGKKLIETSLDWAKEQGYNNVYLETMPELKPALKVYEKFGFNYLAGPLGNSGHTGCTLWMEKQV</sequence>
<evidence type="ECO:0000313" key="4">
    <source>
        <dbReference type="Proteomes" id="UP001165367"/>
    </source>
</evidence>
<dbReference type="InterPro" id="IPR016181">
    <property type="entry name" value="Acyl_CoA_acyltransferase"/>
</dbReference>
<protein>
    <submittedName>
        <fullName evidence="3">GNAT family N-acetyltransferase</fullName>
    </submittedName>
</protein>
<dbReference type="Proteomes" id="UP001165367">
    <property type="component" value="Unassembled WGS sequence"/>
</dbReference>
<dbReference type="RefSeq" id="WP_237873464.1">
    <property type="nucleotide sequence ID" value="NZ_JAKLTR010000009.1"/>
</dbReference>
<evidence type="ECO:0000259" key="2">
    <source>
        <dbReference type="PROSITE" id="PS51186"/>
    </source>
</evidence>
<dbReference type="Pfam" id="PF00583">
    <property type="entry name" value="Acetyltransf_1"/>
    <property type="match status" value="1"/>
</dbReference>
<keyword evidence="4" id="KW-1185">Reference proteome</keyword>
<name>A0ABS9KTF2_9BACT</name>
<accession>A0ABS9KTF2</accession>
<dbReference type="PANTHER" id="PTHR13947:SF37">
    <property type="entry name" value="LD18367P"/>
    <property type="match status" value="1"/>
</dbReference>
<dbReference type="EMBL" id="JAKLTR010000009">
    <property type="protein sequence ID" value="MCG2615568.1"/>
    <property type="molecule type" value="Genomic_DNA"/>
</dbReference>
<dbReference type="Gene3D" id="3.40.630.30">
    <property type="match status" value="1"/>
</dbReference>
<feature type="domain" description="N-acetyltransferase" evidence="2">
    <location>
        <begin position="4"/>
        <end position="161"/>
    </location>
</feature>
<dbReference type="CDD" id="cd04301">
    <property type="entry name" value="NAT_SF"/>
    <property type="match status" value="1"/>
</dbReference>
<proteinExistence type="predicted"/>
<evidence type="ECO:0000256" key="1">
    <source>
        <dbReference type="ARBA" id="ARBA00022679"/>
    </source>
</evidence>
<comment type="caution">
    <text evidence="3">The sequence shown here is derived from an EMBL/GenBank/DDBJ whole genome shotgun (WGS) entry which is preliminary data.</text>
</comment>
<gene>
    <name evidence="3" type="ORF">LZZ85_14805</name>
</gene>
<keyword evidence="1" id="KW-0808">Transferase</keyword>
<dbReference type="InterPro" id="IPR050769">
    <property type="entry name" value="NAT_camello-type"/>
</dbReference>
<reference evidence="3" key="1">
    <citation type="submission" date="2022-01" db="EMBL/GenBank/DDBJ databases">
        <authorList>
            <person name="Jo J.-H."/>
            <person name="Im W.-T."/>
        </authorList>
    </citation>
    <scope>NUCLEOTIDE SEQUENCE</scope>
    <source>
        <strain evidence="3">NA20</strain>
    </source>
</reference>
<dbReference type="InterPro" id="IPR000182">
    <property type="entry name" value="GNAT_dom"/>
</dbReference>
<dbReference type="PANTHER" id="PTHR13947">
    <property type="entry name" value="GNAT FAMILY N-ACETYLTRANSFERASE"/>
    <property type="match status" value="1"/>
</dbReference>